<gene>
    <name evidence="3" type="ordered locus">Isova_0283</name>
</gene>
<feature type="domain" description="DinB-like" evidence="2">
    <location>
        <begin position="63"/>
        <end position="183"/>
    </location>
</feature>
<reference evidence="3 4" key="1">
    <citation type="submission" date="2011-05" db="EMBL/GenBank/DDBJ databases">
        <title>Complete sequence of Isoptericola variabilis 225.</title>
        <authorList>
            <consortium name="US DOE Joint Genome Institute"/>
            <person name="Lucas S."/>
            <person name="Han J."/>
            <person name="Lapidus A."/>
            <person name="Cheng J.-F."/>
            <person name="Goodwin L."/>
            <person name="Pitluck S."/>
            <person name="Peters L."/>
            <person name="Mikhailova N."/>
            <person name="Zeytun A."/>
            <person name="Han C."/>
            <person name="Tapia R."/>
            <person name="Land M."/>
            <person name="Hauser L."/>
            <person name="Kyrpides N."/>
            <person name="Ivanova N."/>
            <person name="Pagani I."/>
            <person name="Siebers A."/>
            <person name="Allgaier M."/>
            <person name="Thelen M."/>
            <person name="Hugenholtz P."/>
            <person name="Gladden J."/>
            <person name="Woyke T."/>
        </authorList>
    </citation>
    <scope>NUCLEOTIDE SEQUENCE [LARGE SCALE GENOMIC DNA]</scope>
    <source>
        <strain evidence="4">225</strain>
    </source>
</reference>
<dbReference type="SUPFAM" id="SSF109854">
    <property type="entry name" value="DinB/YfiT-like putative metalloenzymes"/>
    <property type="match status" value="1"/>
</dbReference>
<name>F6FSU4_ISOV2</name>
<dbReference type="AlphaFoldDB" id="F6FSU4"/>
<evidence type="ECO:0000313" key="4">
    <source>
        <dbReference type="Proteomes" id="UP000009236"/>
    </source>
</evidence>
<dbReference type="Pfam" id="PF12867">
    <property type="entry name" value="DinB_2"/>
    <property type="match status" value="1"/>
</dbReference>
<organism evidence="4">
    <name type="scientific">Isoptericola variabilis (strain 225)</name>
    <dbReference type="NCBI Taxonomy" id="743718"/>
    <lineage>
        <taxon>Bacteria</taxon>
        <taxon>Bacillati</taxon>
        <taxon>Actinomycetota</taxon>
        <taxon>Actinomycetes</taxon>
        <taxon>Micrococcales</taxon>
        <taxon>Promicromonosporaceae</taxon>
        <taxon>Isoptericola</taxon>
    </lineage>
</organism>
<dbReference type="InterPro" id="IPR034660">
    <property type="entry name" value="DinB/YfiT-like"/>
</dbReference>
<dbReference type="Gene3D" id="1.20.120.450">
    <property type="entry name" value="dinb family like domain"/>
    <property type="match status" value="1"/>
</dbReference>
<evidence type="ECO:0000313" key="3">
    <source>
        <dbReference type="EMBL" id="AEG43085.1"/>
    </source>
</evidence>
<protein>
    <recommendedName>
        <fullName evidence="2">DinB-like domain-containing protein</fullName>
    </recommendedName>
</protein>
<dbReference type="STRING" id="743718.Isova_0283"/>
<dbReference type="EMBL" id="CP002810">
    <property type="protein sequence ID" value="AEG43085.1"/>
    <property type="molecule type" value="Genomic_DNA"/>
</dbReference>
<evidence type="ECO:0000259" key="2">
    <source>
        <dbReference type="Pfam" id="PF12867"/>
    </source>
</evidence>
<dbReference type="eggNOG" id="COG2230">
    <property type="taxonomic scope" value="Bacteria"/>
</dbReference>
<feature type="region of interest" description="Disordered" evidence="1">
    <location>
        <begin position="1"/>
        <end position="21"/>
    </location>
</feature>
<dbReference type="RefSeq" id="WP_013837480.1">
    <property type="nucleotide sequence ID" value="NC_015588.1"/>
</dbReference>
<evidence type="ECO:0000256" key="1">
    <source>
        <dbReference type="SAM" id="MobiDB-lite"/>
    </source>
</evidence>
<dbReference type="HOGENOM" id="CLU_105789_0_0_11"/>
<dbReference type="InterPro" id="IPR024775">
    <property type="entry name" value="DinB-like"/>
</dbReference>
<keyword evidence="4" id="KW-1185">Reference proteome</keyword>
<accession>F6FSU4</accession>
<proteinExistence type="predicted"/>
<dbReference type="Proteomes" id="UP000009236">
    <property type="component" value="Chromosome"/>
</dbReference>
<sequence length="187" mass="20317">MTSSTSGADASQGRPDDVVPDTKDWTWVLERPCPECGFVAADVEVAEVGGAVRGTLPRWRAALARPDARERPAPGVWSPLEYGAHVRDVFRVFDDRLALMLAEDDPRFANWDQDAAAIEGAYATQDPAVVADELAASGEAVAARFDAVTPDQHERPGRRSNGSVFTVRTLGAYFLHDVVHHLHDVKA</sequence>
<dbReference type="KEGG" id="iva:Isova_0283"/>